<reference evidence="1" key="2">
    <citation type="submission" date="2023-05" db="EMBL/GenBank/DDBJ databases">
        <authorList>
            <consortium name="Lawrence Berkeley National Laboratory"/>
            <person name="Steindorff A."/>
            <person name="Hensen N."/>
            <person name="Bonometti L."/>
            <person name="Westerberg I."/>
            <person name="Brannstrom I.O."/>
            <person name="Guillou S."/>
            <person name="Cros-Aarteil S."/>
            <person name="Calhoun S."/>
            <person name="Haridas S."/>
            <person name="Kuo A."/>
            <person name="Mondo S."/>
            <person name="Pangilinan J."/>
            <person name="Riley R."/>
            <person name="Labutti K."/>
            <person name="Andreopoulos B."/>
            <person name="Lipzen A."/>
            <person name="Chen C."/>
            <person name="Yanf M."/>
            <person name="Daum C."/>
            <person name="Ng V."/>
            <person name="Clum A."/>
            <person name="Ohm R."/>
            <person name="Martin F."/>
            <person name="Silar P."/>
            <person name="Natvig D."/>
            <person name="Lalanne C."/>
            <person name="Gautier V."/>
            <person name="Ament-Velasquez S.L."/>
            <person name="Kruys A."/>
            <person name="Hutchinson M.I."/>
            <person name="Powell A.J."/>
            <person name="Barry K."/>
            <person name="Miller A.N."/>
            <person name="Grigoriev I.V."/>
            <person name="Debuchy R."/>
            <person name="Gladieux P."/>
            <person name="Thoren M.H."/>
            <person name="Johannesson H."/>
        </authorList>
    </citation>
    <scope>NUCLEOTIDE SEQUENCE</scope>
    <source>
        <strain evidence="1">CBS 757.83</strain>
    </source>
</reference>
<name>A0AAN6SXN1_9PEZI</name>
<dbReference type="GO" id="GO:0005737">
    <property type="term" value="C:cytoplasm"/>
    <property type="evidence" value="ECO:0007669"/>
    <property type="project" value="TreeGrafter"/>
</dbReference>
<dbReference type="Pfam" id="PF00300">
    <property type="entry name" value="His_Phos_1"/>
    <property type="match status" value="1"/>
</dbReference>
<dbReference type="SUPFAM" id="SSF53254">
    <property type="entry name" value="Phosphoglycerate mutase-like"/>
    <property type="match status" value="1"/>
</dbReference>
<protein>
    <submittedName>
        <fullName evidence="1">Phosphoglycerate mutase-like protein</fullName>
    </submittedName>
</protein>
<dbReference type="AlphaFoldDB" id="A0AAN6SXN1"/>
<gene>
    <name evidence="1" type="ORF">N658DRAFT_501156</name>
</gene>
<dbReference type="InterPro" id="IPR029033">
    <property type="entry name" value="His_PPase_superfam"/>
</dbReference>
<dbReference type="SMART" id="SM00855">
    <property type="entry name" value="PGAM"/>
    <property type="match status" value="1"/>
</dbReference>
<dbReference type="InterPro" id="IPR050275">
    <property type="entry name" value="PGM_Phosphatase"/>
</dbReference>
<evidence type="ECO:0000313" key="1">
    <source>
        <dbReference type="EMBL" id="KAK4096806.1"/>
    </source>
</evidence>
<sequence>MPPTIILVRHAQALHNVDRDYTLHDPELSELGRKECAKLKEHLVLRIPRDLDVGLIIVSPMKRTLETALLAFGELIDRGIPIIAHAGWQETSSKPCDVGTSLTSLPSLFPQVDFSHVDPVFPDKTSPAGVFYSHSRRAILDRGQAVLRELRERPEKAVIVVSHSGFLRHAVTGNYYMNADYRIYDFVDGHLDDGAVNGDDAVVLRQWEETRKGGMGWSWEETLPLGHELQDYDDWTVDDAGNATGKERDVTKV</sequence>
<proteinExistence type="predicted"/>
<dbReference type="PANTHER" id="PTHR48100">
    <property type="entry name" value="BROAD-SPECIFICITY PHOSPHATASE YOR283W-RELATED"/>
    <property type="match status" value="1"/>
</dbReference>
<dbReference type="GO" id="GO:0016791">
    <property type="term" value="F:phosphatase activity"/>
    <property type="evidence" value="ECO:0007669"/>
    <property type="project" value="TreeGrafter"/>
</dbReference>
<dbReference type="Gene3D" id="3.40.50.1240">
    <property type="entry name" value="Phosphoglycerate mutase-like"/>
    <property type="match status" value="1"/>
</dbReference>
<dbReference type="Proteomes" id="UP001305647">
    <property type="component" value="Unassembled WGS sequence"/>
</dbReference>
<comment type="caution">
    <text evidence="1">The sequence shown here is derived from an EMBL/GenBank/DDBJ whole genome shotgun (WGS) entry which is preliminary data.</text>
</comment>
<dbReference type="EMBL" id="MU863695">
    <property type="protein sequence ID" value="KAK4096806.1"/>
    <property type="molecule type" value="Genomic_DNA"/>
</dbReference>
<dbReference type="InterPro" id="IPR013078">
    <property type="entry name" value="His_Pase_superF_clade-1"/>
</dbReference>
<dbReference type="CDD" id="cd07067">
    <property type="entry name" value="HP_PGM_like"/>
    <property type="match status" value="1"/>
</dbReference>
<evidence type="ECO:0000313" key="2">
    <source>
        <dbReference type="Proteomes" id="UP001305647"/>
    </source>
</evidence>
<reference evidence="1" key="1">
    <citation type="journal article" date="2023" name="Mol. Phylogenet. Evol.">
        <title>Genome-scale phylogeny and comparative genomics of the fungal order Sordariales.</title>
        <authorList>
            <person name="Hensen N."/>
            <person name="Bonometti L."/>
            <person name="Westerberg I."/>
            <person name="Brannstrom I.O."/>
            <person name="Guillou S."/>
            <person name="Cros-Aarteil S."/>
            <person name="Calhoun S."/>
            <person name="Haridas S."/>
            <person name="Kuo A."/>
            <person name="Mondo S."/>
            <person name="Pangilinan J."/>
            <person name="Riley R."/>
            <person name="LaButti K."/>
            <person name="Andreopoulos B."/>
            <person name="Lipzen A."/>
            <person name="Chen C."/>
            <person name="Yan M."/>
            <person name="Daum C."/>
            <person name="Ng V."/>
            <person name="Clum A."/>
            <person name="Steindorff A."/>
            <person name="Ohm R.A."/>
            <person name="Martin F."/>
            <person name="Silar P."/>
            <person name="Natvig D.O."/>
            <person name="Lalanne C."/>
            <person name="Gautier V."/>
            <person name="Ament-Velasquez S.L."/>
            <person name="Kruys A."/>
            <person name="Hutchinson M.I."/>
            <person name="Powell A.J."/>
            <person name="Barry K."/>
            <person name="Miller A.N."/>
            <person name="Grigoriev I.V."/>
            <person name="Debuchy R."/>
            <person name="Gladieux P."/>
            <person name="Hiltunen Thoren M."/>
            <person name="Johannesson H."/>
        </authorList>
    </citation>
    <scope>NUCLEOTIDE SEQUENCE</scope>
    <source>
        <strain evidence="1">CBS 757.83</strain>
    </source>
</reference>
<organism evidence="1 2">
    <name type="scientific">Parathielavia hyrcaniae</name>
    <dbReference type="NCBI Taxonomy" id="113614"/>
    <lineage>
        <taxon>Eukaryota</taxon>
        <taxon>Fungi</taxon>
        <taxon>Dikarya</taxon>
        <taxon>Ascomycota</taxon>
        <taxon>Pezizomycotina</taxon>
        <taxon>Sordariomycetes</taxon>
        <taxon>Sordariomycetidae</taxon>
        <taxon>Sordariales</taxon>
        <taxon>Chaetomiaceae</taxon>
        <taxon>Parathielavia</taxon>
    </lineage>
</organism>
<accession>A0AAN6SXN1</accession>
<keyword evidence="2" id="KW-1185">Reference proteome</keyword>
<dbReference type="PANTHER" id="PTHR48100:SF24">
    <property type="entry name" value="PHOSPHOGLYCERATE MUTASE"/>
    <property type="match status" value="1"/>
</dbReference>